<protein>
    <submittedName>
        <fullName evidence="3">MBL fold metallo-hydrolase</fullName>
    </submittedName>
</protein>
<keyword evidence="4" id="KW-1185">Reference proteome</keyword>
<evidence type="ECO:0000313" key="4">
    <source>
        <dbReference type="Proteomes" id="UP001597327"/>
    </source>
</evidence>
<reference evidence="4" key="1">
    <citation type="journal article" date="2019" name="Int. J. Syst. Evol. Microbiol.">
        <title>The Global Catalogue of Microorganisms (GCM) 10K type strain sequencing project: providing services to taxonomists for standard genome sequencing and annotation.</title>
        <authorList>
            <consortium name="The Broad Institute Genomics Platform"/>
            <consortium name="The Broad Institute Genome Sequencing Center for Infectious Disease"/>
            <person name="Wu L."/>
            <person name="Ma J."/>
        </authorList>
    </citation>
    <scope>NUCLEOTIDE SEQUENCE [LARGE SCALE GENOMIC DNA]</scope>
    <source>
        <strain evidence="4">JCM 3369</strain>
    </source>
</reference>
<name>A0ABW4JR85_9HYPH</name>
<dbReference type="InterPro" id="IPR036866">
    <property type="entry name" value="RibonucZ/Hydroxyglut_hydro"/>
</dbReference>
<proteinExistence type="predicted"/>
<feature type="region of interest" description="Disordered" evidence="1">
    <location>
        <begin position="324"/>
        <end position="380"/>
    </location>
</feature>
<dbReference type="EMBL" id="JBHUFA010000001">
    <property type="protein sequence ID" value="MFD1694569.1"/>
    <property type="molecule type" value="Genomic_DNA"/>
</dbReference>
<dbReference type="Gene3D" id="3.60.15.10">
    <property type="entry name" value="Ribonuclease Z/Hydroxyacylglutathione hydrolase-like"/>
    <property type="match status" value="1"/>
</dbReference>
<feature type="compositionally biased region" description="Basic and acidic residues" evidence="1">
    <location>
        <begin position="370"/>
        <end position="380"/>
    </location>
</feature>
<dbReference type="InterPro" id="IPR001279">
    <property type="entry name" value="Metallo-B-lactamas"/>
</dbReference>
<evidence type="ECO:0000259" key="2">
    <source>
        <dbReference type="SMART" id="SM00849"/>
    </source>
</evidence>
<evidence type="ECO:0000313" key="3">
    <source>
        <dbReference type="EMBL" id="MFD1694569.1"/>
    </source>
</evidence>
<feature type="domain" description="Metallo-beta-lactamase" evidence="2">
    <location>
        <begin position="44"/>
        <end position="228"/>
    </location>
</feature>
<dbReference type="RefSeq" id="WP_149891594.1">
    <property type="nucleotide sequence ID" value="NZ_JBHUFA010000001.1"/>
</dbReference>
<dbReference type="SUPFAM" id="SSF56281">
    <property type="entry name" value="Metallo-hydrolase/oxidoreductase"/>
    <property type="match status" value="1"/>
</dbReference>
<sequence length="380" mass="39963">MSNQTATAGGARTIFFEDLGRDCYAARLTGAAVKDKSGSDLVPDANIGVVVGRKSVLVVDAGAHPSIATAVEEAISGRFGKPVRYVALTHFHARQTLGVTGFDGADIVVSDLTRRMLADHGPDNRLLALARDSSGLAGSASRRVRSTINFASSMTLDLGDREVRLMHLGRGHTLGDTVVWVEDERVMFTGGLVATSIAPYCGDGHIGDWPRVLTRMAAFRPNAIMPSRGTCAIGPNAVARALDQTSRYLSVLKTAGFEAVESGASLAEVLAAVDEAMPADLKKLAAHAAMLRFNVARTYDEAKGVDMPPVWTTEREAALGRALGAADAPAAKPAKSAQSDEIADDTPEEAAETEAAETEPAETDAIETDAGMKDEGETRD</sequence>
<organism evidence="3 4">
    <name type="scientific">Roseibium aestuarii</name>
    <dbReference type="NCBI Taxonomy" id="2600299"/>
    <lineage>
        <taxon>Bacteria</taxon>
        <taxon>Pseudomonadati</taxon>
        <taxon>Pseudomonadota</taxon>
        <taxon>Alphaproteobacteria</taxon>
        <taxon>Hyphomicrobiales</taxon>
        <taxon>Stappiaceae</taxon>
        <taxon>Roseibium</taxon>
    </lineage>
</organism>
<dbReference type="PANTHER" id="PTHR42951">
    <property type="entry name" value="METALLO-BETA-LACTAMASE DOMAIN-CONTAINING"/>
    <property type="match status" value="1"/>
</dbReference>
<dbReference type="PANTHER" id="PTHR42951:SF20">
    <property type="entry name" value="BETA LACTAMASE"/>
    <property type="match status" value="1"/>
</dbReference>
<dbReference type="SMART" id="SM00849">
    <property type="entry name" value="Lactamase_B"/>
    <property type="match status" value="1"/>
</dbReference>
<evidence type="ECO:0000256" key="1">
    <source>
        <dbReference type="SAM" id="MobiDB-lite"/>
    </source>
</evidence>
<feature type="compositionally biased region" description="Low complexity" evidence="1">
    <location>
        <begin position="324"/>
        <end position="340"/>
    </location>
</feature>
<dbReference type="CDD" id="cd16282">
    <property type="entry name" value="metallo-hydrolase-like_MBL-fold"/>
    <property type="match status" value="1"/>
</dbReference>
<feature type="compositionally biased region" description="Acidic residues" evidence="1">
    <location>
        <begin position="341"/>
        <end position="367"/>
    </location>
</feature>
<accession>A0ABW4JR85</accession>
<dbReference type="InterPro" id="IPR050855">
    <property type="entry name" value="NDM-1-like"/>
</dbReference>
<gene>
    <name evidence="3" type="ORF">ACFSC7_03510</name>
</gene>
<dbReference type="Pfam" id="PF00753">
    <property type="entry name" value="Lactamase_B"/>
    <property type="match status" value="1"/>
</dbReference>
<comment type="caution">
    <text evidence="3">The sequence shown here is derived from an EMBL/GenBank/DDBJ whole genome shotgun (WGS) entry which is preliminary data.</text>
</comment>
<dbReference type="Proteomes" id="UP001597327">
    <property type="component" value="Unassembled WGS sequence"/>
</dbReference>